<dbReference type="Gene3D" id="3.40.710.10">
    <property type="entry name" value="DD-peptidase/beta-lactamase superfamily"/>
    <property type="match status" value="1"/>
</dbReference>
<name>A0ABV4SN75_9ACTN</name>
<comment type="caution">
    <text evidence="2">The sequence shown here is derived from an EMBL/GenBank/DDBJ whole genome shotgun (WGS) entry which is preliminary data.</text>
</comment>
<dbReference type="PANTHER" id="PTHR43283:SF7">
    <property type="entry name" value="BETA-LACTAMASE-RELATED DOMAIN-CONTAINING PROTEIN"/>
    <property type="match status" value="1"/>
</dbReference>
<keyword evidence="2" id="KW-0378">Hydrolase</keyword>
<dbReference type="InterPro" id="IPR050789">
    <property type="entry name" value="Diverse_Enzym_Activities"/>
</dbReference>
<dbReference type="Proteomes" id="UP001571476">
    <property type="component" value="Unassembled WGS sequence"/>
</dbReference>
<gene>
    <name evidence="2" type="ORF">ACEG43_27695</name>
</gene>
<organism evidence="2 3">
    <name type="scientific">Streptomyces aureus</name>
    <dbReference type="NCBI Taxonomy" id="193461"/>
    <lineage>
        <taxon>Bacteria</taxon>
        <taxon>Bacillati</taxon>
        <taxon>Actinomycetota</taxon>
        <taxon>Actinomycetes</taxon>
        <taxon>Kitasatosporales</taxon>
        <taxon>Streptomycetaceae</taxon>
        <taxon>Streptomyces</taxon>
    </lineage>
</organism>
<feature type="domain" description="Beta-lactamase-related" evidence="1">
    <location>
        <begin position="43"/>
        <end position="319"/>
    </location>
</feature>
<dbReference type="InterPro" id="IPR012338">
    <property type="entry name" value="Beta-lactam/transpept-like"/>
</dbReference>
<dbReference type="SUPFAM" id="SSF56601">
    <property type="entry name" value="beta-lactamase/transpeptidase-like"/>
    <property type="match status" value="1"/>
</dbReference>
<dbReference type="GO" id="GO:0016787">
    <property type="term" value="F:hydrolase activity"/>
    <property type="evidence" value="ECO:0007669"/>
    <property type="project" value="UniProtKB-KW"/>
</dbReference>
<evidence type="ECO:0000313" key="3">
    <source>
        <dbReference type="Proteomes" id="UP001571476"/>
    </source>
</evidence>
<proteinExistence type="predicted"/>
<evidence type="ECO:0000313" key="2">
    <source>
        <dbReference type="EMBL" id="MFA3839917.1"/>
    </source>
</evidence>
<dbReference type="EMBL" id="JBGOSP010000014">
    <property type="protein sequence ID" value="MFA3839917.1"/>
    <property type="molecule type" value="Genomic_DNA"/>
</dbReference>
<dbReference type="PANTHER" id="PTHR43283">
    <property type="entry name" value="BETA-LACTAMASE-RELATED"/>
    <property type="match status" value="1"/>
</dbReference>
<dbReference type="RefSeq" id="WP_372564621.1">
    <property type="nucleotide sequence ID" value="NZ_JBGOSP010000014.1"/>
</dbReference>
<dbReference type="Pfam" id="PF00144">
    <property type="entry name" value="Beta-lactamase"/>
    <property type="match status" value="1"/>
</dbReference>
<keyword evidence="3" id="KW-1185">Reference proteome</keyword>
<accession>A0ABV4SN75</accession>
<sequence length="483" mass="52348">MTHPSISARSLPAAAPSEMDVDARGISRFLDALDSNPCIEPHSLMVLRGGHTVAEGWWFPYGPDRVHLLYSLSKSFTATAAALAYGDGLLDLDAPVISYFPEFADDITDPRSRGILVRHIAAMASGHLEEQIVAAHRTDRVEPVRGFLLNPPERDPGTVFTYNQPNTYTLAAIVSKVTGRHLDDYLRERLYEPLGIGEALWTEQTPGRVMGFSGLHTTTDAIARLGQLYLNGGVWQGERLLPERWVREATRRQVETSHRSPAPAESPDWQLGYGFQFWMARHGYRGDGAYGQFCLVLPEKDAVVAITAATERMQDVLDAAWEHLLPALGAKGSLEADSELADRLTGLALPAVIGAVTPSSGAPAWTAARFTPAGQEEPATGASLATSPDGTWTLTLDDPSGARLAVPLGLGGWAVTEGTDDIPPLAASAAWDTDGATLRATVQFLETPHRLDASLTLRDRHLLTSWSTAPLRRTSLLDQRAPR</sequence>
<protein>
    <submittedName>
        <fullName evidence="2">Serine hydrolase domain-containing protein</fullName>
        <ecNumber evidence="2">3.-.-.-</ecNumber>
    </submittedName>
</protein>
<evidence type="ECO:0000259" key="1">
    <source>
        <dbReference type="Pfam" id="PF00144"/>
    </source>
</evidence>
<reference evidence="2 3" key="1">
    <citation type="submission" date="2024-08" db="EMBL/GenBank/DDBJ databases">
        <title>Genome sequence of Streptomyces aureus CACIA-1.46HGO.</title>
        <authorList>
            <person name="Evangelista-Martinez Z."/>
        </authorList>
    </citation>
    <scope>NUCLEOTIDE SEQUENCE [LARGE SCALE GENOMIC DNA]</scope>
    <source>
        <strain evidence="2 3">CACIA-1.46HGO</strain>
    </source>
</reference>
<dbReference type="InterPro" id="IPR001466">
    <property type="entry name" value="Beta-lactam-related"/>
</dbReference>
<dbReference type="EC" id="3.-.-.-" evidence="2"/>